<gene>
    <name evidence="1" type="ORF">K0M31_002701</name>
</gene>
<dbReference type="EMBL" id="JAHYIQ010000010">
    <property type="protein sequence ID" value="KAK1128230.1"/>
    <property type="molecule type" value="Genomic_DNA"/>
</dbReference>
<organism evidence="1 2">
    <name type="scientific">Melipona bicolor</name>
    <dbReference type="NCBI Taxonomy" id="60889"/>
    <lineage>
        <taxon>Eukaryota</taxon>
        <taxon>Metazoa</taxon>
        <taxon>Ecdysozoa</taxon>
        <taxon>Arthropoda</taxon>
        <taxon>Hexapoda</taxon>
        <taxon>Insecta</taxon>
        <taxon>Pterygota</taxon>
        <taxon>Neoptera</taxon>
        <taxon>Endopterygota</taxon>
        <taxon>Hymenoptera</taxon>
        <taxon>Apocrita</taxon>
        <taxon>Aculeata</taxon>
        <taxon>Apoidea</taxon>
        <taxon>Anthophila</taxon>
        <taxon>Apidae</taxon>
        <taxon>Melipona</taxon>
    </lineage>
</organism>
<dbReference type="Proteomes" id="UP001177670">
    <property type="component" value="Unassembled WGS sequence"/>
</dbReference>
<evidence type="ECO:0000313" key="2">
    <source>
        <dbReference type="Proteomes" id="UP001177670"/>
    </source>
</evidence>
<accession>A0AA40FZP2</accession>
<feature type="non-terminal residue" evidence="1">
    <location>
        <position position="1"/>
    </location>
</feature>
<keyword evidence="2" id="KW-1185">Reference proteome</keyword>
<evidence type="ECO:0000313" key="1">
    <source>
        <dbReference type="EMBL" id="KAK1128230.1"/>
    </source>
</evidence>
<protein>
    <submittedName>
        <fullName evidence="1">Uncharacterized protein</fullName>
    </submittedName>
</protein>
<name>A0AA40FZP2_9HYME</name>
<sequence length="123" mass="13612">SKLTWVHPRQTSLPFRYCPRVSRARKASIIYEMGSNVAEGCLPVAQTTFRKQHAPGRVGSRIALSKRQSGKIVIAGKRGGKTWLVYCIVQDLNTFNGSQVLESTCVCTLRQHVLLDQHGSSEG</sequence>
<dbReference type="AlphaFoldDB" id="A0AA40FZP2"/>
<reference evidence="1" key="1">
    <citation type="submission" date="2021-10" db="EMBL/GenBank/DDBJ databases">
        <title>Melipona bicolor Genome sequencing and assembly.</title>
        <authorList>
            <person name="Araujo N.S."/>
            <person name="Arias M.C."/>
        </authorList>
    </citation>
    <scope>NUCLEOTIDE SEQUENCE</scope>
    <source>
        <strain evidence="1">USP_2M_L1-L4_2017</strain>
        <tissue evidence="1">Whole body</tissue>
    </source>
</reference>
<comment type="caution">
    <text evidence="1">The sequence shown here is derived from an EMBL/GenBank/DDBJ whole genome shotgun (WGS) entry which is preliminary data.</text>
</comment>
<proteinExistence type="predicted"/>